<accession>S3C5H3</accession>
<dbReference type="InterPro" id="IPR039333">
    <property type="entry name" value="PYM1"/>
</dbReference>
<feature type="domain" description="WIBG Mago-binding" evidence="2">
    <location>
        <begin position="15"/>
        <end position="41"/>
    </location>
</feature>
<dbReference type="VEuPathDB" id="FungiDB:F503_07747"/>
<protein>
    <submittedName>
        <fullName evidence="3">Rna binding protein</fullName>
    </submittedName>
</protein>
<evidence type="ECO:0000259" key="2">
    <source>
        <dbReference type="SMART" id="SM01273"/>
    </source>
</evidence>
<sequence length="221" mass="23399">MSKPSNAGIVTDADGQRVIPESRRPDGSIRPAIKVRPGYMPPEDVPKYQIPLYRRKAVAAEAEAKTAPETPTPARTIPSAVPGAAPATVPGAVPNASPEVEPSTSASSTAAKNAKRREARRKAAANSAEQSEAKAESKSDSASPAEPPEVPVDTASAPAEDRDKKIRGLKKKLKQAKELQTKRDGGESLLPEQIAKVIRISDLTRELESLGLGDDGEEKEK</sequence>
<dbReference type="HOGENOM" id="CLU_074603_1_0_1"/>
<dbReference type="STRING" id="1262450.S3C5H3"/>
<dbReference type="Proteomes" id="UP000016923">
    <property type="component" value="Unassembled WGS sequence"/>
</dbReference>
<evidence type="ECO:0000313" key="4">
    <source>
        <dbReference type="Proteomes" id="UP000016923"/>
    </source>
</evidence>
<dbReference type="PANTHER" id="PTHR22959">
    <property type="entry name" value="PYM PROTEIN"/>
    <property type="match status" value="1"/>
</dbReference>
<feature type="compositionally biased region" description="Basic residues" evidence="1">
    <location>
        <begin position="113"/>
        <end position="123"/>
    </location>
</feature>
<keyword evidence="4" id="KW-1185">Reference proteome</keyword>
<proteinExistence type="predicted"/>
<feature type="region of interest" description="Disordered" evidence="1">
    <location>
        <begin position="1"/>
        <end position="192"/>
    </location>
</feature>
<dbReference type="GO" id="GO:0003723">
    <property type="term" value="F:RNA binding"/>
    <property type="evidence" value="ECO:0007669"/>
    <property type="project" value="TreeGrafter"/>
</dbReference>
<dbReference type="OrthoDB" id="21625at2759"/>
<dbReference type="PANTHER" id="PTHR22959:SF0">
    <property type="entry name" value="PARTNER OF Y14 AND MAGO"/>
    <property type="match status" value="1"/>
</dbReference>
<dbReference type="SMART" id="SM01273">
    <property type="entry name" value="Mago-bind"/>
    <property type="match status" value="1"/>
</dbReference>
<dbReference type="InterPro" id="IPR036348">
    <property type="entry name" value="WIBG_N_sf"/>
</dbReference>
<dbReference type="SUPFAM" id="SSF101931">
    <property type="entry name" value="Pym (Within the bgcn gene intron protein, WIBG), N-terminal domain"/>
    <property type="match status" value="1"/>
</dbReference>
<dbReference type="GO" id="GO:1903259">
    <property type="term" value="P:exon-exon junction complex disassembly"/>
    <property type="evidence" value="ECO:0007669"/>
    <property type="project" value="InterPro"/>
</dbReference>
<dbReference type="Pfam" id="PF09282">
    <property type="entry name" value="Mago-bind"/>
    <property type="match status" value="1"/>
</dbReference>
<dbReference type="EMBL" id="KE148151">
    <property type="protein sequence ID" value="EPE07096.1"/>
    <property type="molecule type" value="Genomic_DNA"/>
</dbReference>
<dbReference type="AlphaFoldDB" id="S3C5H3"/>
<dbReference type="GO" id="GO:0035145">
    <property type="term" value="C:exon-exon junction complex"/>
    <property type="evidence" value="ECO:0007669"/>
    <property type="project" value="TreeGrafter"/>
</dbReference>
<dbReference type="InterPro" id="IPR015362">
    <property type="entry name" value="WIBG_mago-bd"/>
</dbReference>
<feature type="compositionally biased region" description="Low complexity" evidence="1">
    <location>
        <begin position="59"/>
        <end position="112"/>
    </location>
</feature>
<evidence type="ECO:0000313" key="3">
    <source>
        <dbReference type="EMBL" id="EPE07096.1"/>
    </source>
</evidence>
<dbReference type="eggNOG" id="KOG4325">
    <property type="taxonomic scope" value="Eukaryota"/>
</dbReference>
<name>S3C5H3_OPHP1</name>
<gene>
    <name evidence="3" type="ORF">F503_07747</name>
</gene>
<feature type="compositionally biased region" description="Basic and acidic residues" evidence="1">
    <location>
        <begin position="175"/>
        <end position="186"/>
    </location>
</feature>
<dbReference type="GO" id="GO:0005737">
    <property type="term" value="C:cytoplasm"/>
    <property type="evidence" value="ECO:0007669"/>
    <property type="project" value="TreeGrafter"/>
</dbReference>
<organism evidence="3 4">
    <name type="scientific">Ophiostoma piceae (strain UAMH 11346)</name>
    <name type="common">Sap stain fungus</name>
    <dbReference type="NCBI Taxonomy" id="1262450"/>
    <lineage>
        <taxon>Eukaryota</taxon>
        <taxon>Fungi</taxon>
        <taxon>Dikarya</taxon>
        <taxon>Ascomycota</taxon>
        <taxon>Pezizomycotina</taxon>
        <taxon>Sordariomycetes</taxon>
        <taxon>Sordariomycetidae</taxon>
        <taxon>Ophiostomatales</taxon>
        <taxon>Ophiostomataceae</taxon>
        <taxon>Ophiostoma</taxon>
    </lineage>
</organism>
<evidence type="ECO:0000256" key="1">
    <source>
        <dbReference type="SAM" id="MobiDB-lite"/>
    </source>
</evidence>
<dbReference type="OMA" id="IPGCADS"/>
<reference evidence="3 4" key="1">
    <citation type="journal article" date="2013" name="BMC Genomics">
        <title>The genome and transcriptome of the pine saprophyte Ophiostoma piceae, and a comparison with the bark beetle-associated pine pathogen Grosmannia clavigera.</title>
        <authorList>
            <person name="Haridas S."/>
            <person name="Wang Y."/>
            <person name="Lim L."/>
            <person name="Massoumi Alamouti S."/>
            <person name="Jackman S."/>
            <person name="Docking R."/>
            <person name="Robertson G."/>
            <person name="Birol I."/>
            <person name="Bohlmann J."/>
            <person name="Breuil C."/>
        </authorList>
    </citation>
    <scope>NUCLEOTIDE SEQUENCE [LARGE SCALE GENOMIC DNA]</scope>
    <source>
        <strain evidence="3 4">UAMH 11346</strain>
    </source>
</reference>